<dbReference type="InterPro" id="IPR010982">
    <property type="entry name" value="Lambda_DNA-bd_dom_sf"/>
</dbReference>
<dbReference type="Gene3D" id="1.10.260.40">
    <property type="entry name" value="lambda repressor-like DNA-binding domains"/>
    <property type="match status" value="1"/>
</dbReference>
<comment type="caution">
    <text evidence="2">The sequence shown here is derived from an EMBL/GenBank/DDBJ whole genome shotgun (WGS) entry which is preliminary data.</text>
</comment>
<dbReference type="Pfam" id="PF01381">
    <property type="entry name" value="HTH_3"/>
    <property type="match status" value="1"/>
</dbReference>
<sequence length="697" mass="76813">MTEQQEEFGPWLSRQLRRAGITQTELAAQLNLTRAAVSAWITGRAEPREEVKRSIAEALGIDAASIYNRTDVVAELPRRWHHRPAHSDGGREYGNAAAFAFDADLAVLAREATQNSLDERKDPSQPVRVRYTLHEISGEYLDSFQQAVRWHELADHYEKAASARQKVSRSLRAALDDLGRDRTLLLLRIDDYNAYGLTGPEYDDGRYAAVVRRQLDSHKNDSRRAGGSYGLGKATLWASSRFGLVLINSTLAVPHEGRTQRRVIGRLDLPWRDVGGQAYAGPAWFGEPDTEPAHKDVSRSWWADEQTVRNLHLDRSTDEPGTSFLIVGAHDASGDADDLPEMHEKLVKSLADGFWAAMVGGNAAHPLLEAGVTTLRNGHVLIPEQRVDPHAHHPALSRALQAYLDGDVVEELTSGEQVARVDVPLTVPPLRGMGRGRERGSEHHAVLLLTPAADSDERVNRVVCMRGNRMTVTEQRPRDLPLGTAPFQAVLLAGHATARDGDDVSLAEQFLRASEPPEHDRWDRTEELTSSYERGALSRLREFRAEIDKAVRGLVGRREIKRSGGPSVLRELLKLDTTGPGGPRPPQGVPTVRNVNAHVQADGAWQVRVDLKLPDTADPWLLTPVAKFDVRSGGRPVVSWKLLTASDNCRVEEGNLHIEASVRSAAFTGVTDPSSHPVKGDLARLVIDIQRARGAVA</sequence>
<dbReference type="CDD" id="cd00093">
    <property type="entry name" value="HTH_XRE"/>
    <property type="match status" value="1"/>
</dbReference>
<dbReference type="PROSITE" id="PS50943">
    <property type="entry name" value="HTH_CROC1"/>
    <property type="match status" value="1"/>
</dbReference>
<dbReference type="Proteomes" id="UP000601223">
    <property type="component" value="Unassembled WGS sequence"/>
</dbReference>
<dbReference type="RefSeq" id="WP_203749514.1">
    <property type="nucleotide sequence ID" value="NZ_BONF01000027.1"/>
</dbReference>
<organism evidence="2 3">
    <name type="scientific">Catellatospora bangladeshensis</name>
    <dbReference type="NCBI Taxonomy" id="310355"/>
    <lineage>
        <taxon>Bacteria</taxon>
        <taxon>Bacillati</taxon>
        <taxon>Actinomycetota</taxon>
        <taxon>Actinomycetes</taxon>
        <taxon>Micromonosporales</taxon>
        <taxon>Micromonosporaceae</taxon>
        <taxon>Catellatospora</taxon>
    </lineage>
</organism>
<dbReference type="SMART" id="SM00530">
    <property type="entry name" value="HTH_XRE"/>
    <property type="match status" value="1"/>
</dbReference>
<keyword evidence="3" id="KW-1185">Reference proteome</keyword>
<dbReference type="SUPFAM" id="SSF47413">
    <property type="entry name" value="lambda repressor-like DNA-binding domains"/>
    <property type="match status" value="1"/>
</dbReference>
<gene>
    <name evidence="2" type="ORF">Cba03nite_44830</name>
</gene>
<dbReference type="AlphaFoldDB" id="A0A8J3JST5"/>
<evidence type="ECO:0000313" key="3">
    <source>
        <dbReference type="Proteomes" id="UP000601223"/>
    </source>
</evidence>
<dbReference type="GO" id="GO:0003677">
    <property type="term" value="F:DNA binding"/>
    <property type="evidence" value="ECO:0007669"/>
    <property type="project" value="InterPro"/>
</dbReference>
<accession>A0A8J3JST5</accession>
<protein>
    <recommendedName>
        <fullName evidence="1">HTH cro/C1-type domain-containing protein</fullName>
    </recommendedName>
</protein>
<evidence type="ECO:0000259" key="1">
    <source>
        <dbReference type="PROSITE" id="PS50943"/>
    </source>
</evidence>
<dbReference type="InterPro" id="IPR001387">
    <property type="entry name" value="Cro/C1-type_HTH"/>
</dbReference>
<feature type="domain" description="HTH cro/C1-type" evidence="1">
    <location>
        <begin position="12"/>
        <end position="66"/>
    </location>
</feature>
<evidence type="ECO:0000313" key="2">
    <source>
        <dbReference type="EMBL" id="GIF83134.1"/>
    </source>
</evidence>
<proteinExistence type="predicted"/>
<reference evidence="2 3" key="1">
    <citation type="submission" date="2021-01" db="EMBL/GenBank/DDBJ databases">
        <title>Whole genome shotgun sequence of Catellatospora bangladeshensis NBRC 107357.</title>
        <authorList>
            <person name="Komaki H."/>
            <person name="Tamura T."/>
        </authorList>
    </citation>
    <scope>NUCLEOTIDE SEQUENCE [LARGE SCALE GENOMIC DNA]</scope>
    <source>
        <strain evidence="2 3">NBRC 107357</strain>
    </source>
</reference>
<dbReference type="EMBL" id="BONF01000027">
    <property type="protein sequence ID" value="GIF83134.1"/>
    <property type="molecule type" value="Genomic_DNA"/>
</dbReference>
<name>A0A8J3JST5_9ACTN</name>